<reference evidence="2" key="1">
    <citation type="submission" date="2015-07" db="EMBL/GenBank/DDBJ databases">
        <title>Draft genome sequence of the purine-degrading Gottschalkia purinilyticum DSM 1384 (formerly Clostridium purinilyticum).</title>
        <authorList>
            <person name="Poehlein A."/>
            <person name="Schiel-Bengelsdorf B."/>
            <person name="Bengelsdorf F.R."/>
            <person name="Daniel R."/>
            <person name="Duerre P."/>
        </authorList>
    </citation>
    <scope>NUCLEOTIDE SEQUENCE [LARGE SCALE GENOMIC DNA]</scope>
    <source>
        <strain evidence="2">DSM 1384</strain>
    </source>
</reference>
<proteinExistence type="predicted"/>
<keyword evidence="2" id="KW-1185">Reference proteome</keyword>
<protein>
    <recommendedName>
        <fullName evidence="3">DUF4177 domain-containing protein</fullName>
    </recommendedName>
</protein>
<sequence length="69" mass="8308">MYEYEFVKVQLINKALGYSIEPKNDYKEIIKSYAKEGWRLFQIFSPITYSSHSSEYIELIFEKEVKEES</sequence>
<dbReference type="OrthoDB" id="1739894at2"/>
<accession>A0A0L0W740</accession>
<organism evidence="1 2">
    <name type="scientific">Gottschalkia purinilytica</name>
    <name type="common">Clostridium purinilyticum</name>
    <dbReference type="NCBI Taxonomy" id="1503"/>
    <lineage>
        <taxon>Bacteria</taxon>
        <taxon>Bacillati</taxon>
        <taxon>Bacillota</taxon>
        <taxon>Tissierellia</taxon>
        <taxon>Tissierellales</taxon>
        <taxon>Gottschalkiaceae</taxon>
        <taxon>Gottschalkia</taxon>
    </lineage>
</organism>
<comment type="caution">
    <text evidence="1">The sequence shown here is derived from an EMBL/GenBank/DDBJ whole genome shotgun (WGS) entry which is preliminary data.</text>
</comment>
<name>A0A0L0W740_GOTPU</name>
<dbReference type="AlphaFoldDB" id="A0A0L0W740"/>
<gene>
    <name evidence="1" type="ORF">CLPU_26c00100</name>
</gene>
<dbReference type="EMBL" id="LGSS01000026">
    <property type="protein sequence ID" value="KNF07085.1"/>
    <property type="molecule type" value="Genomic_DNA"/>
</dbReference>
<evidence type="ECO:0000313" key="1">
    <source>
        <dbReference type="EMBL" id="KNF07085.1"/>
    </source>
</evidence>
<evidence type="ECO:0008006" key="3">
    <source>
        <dbReference type="Google" id="ProtNLM"/>
    </source>
</evidence>
<dbReference type="Pfam" id="PF13783">
    <property type="entry name" value="DUF4177"/>
    <property type="match status" value="1"/>
</dbReference>
<dbReference type="Proteomes" id="UP000037267">
    <property type="component" value="Unassembled WGS sequence"/>
</dbReference>
<dbReference type="RefSeq" id="WP_050378895.1">
    <property type="nucleotide sequence ID" value="NZ_LGSS01000026.1"/>
</dbReference>
<dbReference type="InterPro" id="IPR025234">
    <property type="entry name" value="YjzH-like"/>
</dbReference>
<evidence type="ECO:0000313" key="2">
    <source>
        <dbReference type="Proteomes" id="UP000037267"/>
    </source>
</evidence>